<dbReference type="AlphaFoldDB" id="A0A9Q9AHK0"/>
<accession>A0A9Q9AHK0</accession>
<gene>
    <name evidence="3" type="ORF">Slin15195_G011480</name>
</gene>
<protein>
    <submittedName>
        <fullName evidence="3">Uncharacterized protein</fullName>
    </submittedName>
</protein>
<proteinExistence type="predicted"/>
<reference evidence="3" key="1">
    <citation type="submission" date="2022-06" db="EMBL/GenBank/DDBJ databases">
        <title>Complete genome sequences of two strains of the flax pathogen Septoria linicola.</title>
        <authorList>
            <person name="Lapalu N."/>
            <person name="Simon A."/>
            <person name="Demenou B."/>
            <person name="Paumier D."/>
            <person name="Guillot M.-P."/>
            <person name="Gout L."/>
            <person name="Valade R."/>
        </authorList>
    </citation>
    <scope>NUCLEOTIDE SEQUENCE</scope>
    <source>
        <strain evidence="3">SE15195</strain>
    </source>
</reference>
<evidence type="ECO:0000256" key="2">
    <source>
        <dbReference type="SAM" id="MobiDB-lite"/>
    </source>
</evidence>
<feature type="compositionally biased region" description="Low complexity" evidence="2">
    <location>
        <begin position="220"/>
        <end position="234"/>
    </location>
</feature>
<feature type="region of interest" description="Disordered" evidence="2">
    <location>
        <begin position="246"/>
        <end position="290"/>
    </location>
</feature>
<sequence>MIASSVSPNYQDHEAFGELETALRRQIKDTLESLESGYDKIDVRVQTVEQRLPKNLRFRLKTIEDHVKTQEGINDVQPHDARASVPEVTALAAKVKSLESDVHTFLTTKLSAIQSEVDDYKRNLERLNKKNTTLQNSDPVVQDLVQRLHKLEKQDKKRASLDTWSSDDLARELLQRLKNGQSLSPDLAAEIHRSTKTTSTCEDKIETSGPRPRKRPAPNSSSISTSTLSEVSSAEELVFEAPASNRVKATATATDPAPSTRSSPRRISSMWKATKAAAEMSASQPITDTEMTEKELEMLLQDEPRRSGRAPKPARNPQYLTWLEVAAAKRRKSSF</sequence>
<dbReference type="Proteomes" id="UP001056384">
    <property type="component" value="Chromosome 1"/>
</dbReference>
<evidence type="ECO:0000313" key="4">
    <source>
        <dbReference type="Proteomes" id="UP001056384"/>
    </source>
</evidence>
<dbReference type="OrthoDB" id="3641930at2759"/>
<evidence type="ECO:0000313" key="3">
    <source>
        <dbReference type="EMBL" id="USW47829.1"/>
    </source>
</evidence>
<dbReference type="EMBL" id="CP099418">
    <property type="protein sequence ID" value="USW47829.1"/>
    <property type="molecule type" value="Genomic_DNA"/>
</dbReference>
<evidence type="ECO:0000256" key="1">
    <source>
        <dbReference type="SAM" id="Coils"/>
    </source>
</evidence>
<organism evidence="3 4">
    <name type="scientific">Septoria linicola</name>
    <dbReference type="NCBI Taxonomy" id="215465"/>
    <lineage>
        <taxon>Eukaryota</taxon>
        <taxon>Fungi</taxon>
        <taxon>Dikarya</taxon>
        <taxon>Ascomycota</taxon>
        <taxon>Pezizomycotina</taxon>
        <taxon>Dothideomycetes</taxon>
        <taxon>Dothideomycetidae</taxon>
        <taxon>Mycosphaerellales</taxon>
        <taxon>Mycosphaerellaceae</taxon>
        <taxon>Septoria</taxon>
    </lineage>
</organism>
<feature type="compositionally biased region" description="Low complexity" evidence="2">
    <location>
        <begin position="249"/>
        <end position="266"/>
    </location>
</feature>
<feature type="coiled-coil region" evidence="1">
    <location>
        <begin position="110"/>
        <end position="137"/>
    </location>
</feature>
<name>A0A9Q9AHK0_9PEZI</name>
<keyword evidence="1" id="KW-0175">Coiled coil</keyword>
<keyword evidence="4" id="KW-1185">Reference proteome</keyword>
<feature type="region of interest" description="Disordered" evidence="2">
    <location>
        <begin position="185"/>
        <end position="234"/>
    </location>
</feature>